<dbReference type="Pfam" id="PF08281">
    <property type="entry name" value="Sigma70_r4_2"/>
    <property type="match status" value="1"/>
</dbReference>
<proteinExistence type="inferred from homology"/>
<dbReference type="CDD" id="cd06171">
    <property type="entry name" value="Sigma70_r4"/>
    <property type="match status" value="1"/>
</dbReference>
<dbReference type="InterPro" id="IPR013249">
    <property type="entry name" value="RNA_pol_sigma70_r4_t2"/>
</dbReference>
<dbReference type="GO" id="GO:0006352">
    <property type="term" value="P:DNA-templated transcription initiation"/>
    <property type="evidence" value="ECO:0007669"/>
    <property type="project" value="InterPro"/>
</dbReference>
<dbReference type="InterPro" id="IPR013324">
    <property type="entry name" value="RNA_pol_sigma_r3/r4-like"/>
</dbReference>
<dbReference type="InterPro" id="IPR007627">
    <property type="entry name" value="RNA_pol_sigma70_r2"/>
</dbReference>
<dbReference type="SUPFAM" id="SSF88659">
    <property type="entry name" value="Sigma3 and sigma4 domains of RNA polymerase sigma factors"/>
    <property type="match status" value="1"/>
</dbReference>
<dbReference type="GO" id="GO:0016987">
    <property type="term" value="F:sigma factor activity"/>
    <property type="evidence" value="ECO:0007669"/>
    <property type="project" value="UniProtKB-KW"/>
</dbReference>
<evidence type="ECO:0000256" key="1">
    <source>
        <dbReference type="ARBA" id="ARBA00010641"/>
    </source>
</evidence>
<reference evidence="8 9" key="1">
    <citation type="submission" date="2018-08" db="EMBL/GenBank/DDBJ databases">
        <title>Muricauda nanhaiensis sp. nov., isolated from seawater of the South China Sea.</title>
        <authorList>
            <person name="Dang Y."/>
        </authorList>
    </citation>
    <scope>NUCLEOTIDE SEQUENCE [LARGE SCALE GENOMIC DNA]</scope>
    <source>
        <strain evidence="8 9">SM1704</strain>
    </source>
</reference>
<dbReference type="OrthoDB" id="9782108at2"/>
<evidence type="ECO:0000259" key="6">
    <source>
        <dbReference type="Pfam" id="PF04542"/>
    </source>
</evidence>
<dbReference type="SUPFAM" id="SSF88946">
    <property type="entry name" value="Sigma2 domain of RNA polymerase sigma factors"/>
    <property type="match status" value="1"/>
</dbReference>
<evidence type="ECO:0000256" key="3">
    <source>
        <dbReference type="ARBA" id="ARBA00023082"/>
    </source>
</evidence>
<keyword evidence="4" id="KW-0238">DNA-binding</keyword>
<dbReference type="InterPro" id="IPR014284">
    <property type="entry name" value="RNA_pol_sigma-70_dom"/>
</dbReference>
<keyword evidence="5" id="KW-0804">Transcription</keyword>
<dbReference type="InterPro" id="IPR013325">
    <property type="entry name" value="RNA_pol_sigma_r2"/>
</dbReference>
<dbReference type="AlphaFoldDB" id="A0A371JQJ2"/>
<keyword evidence="3" id="KW-0731">Sigma factor</keyword>
<organism evidence="8 9">
    <name type="scientific">Flagellimonas nanhaiensis</name>
    <dbReference type="NCBI Taxonomy" id="2292706"/>
    <lineage>
        <taxon>Bacteria</taxon>
        <taxon>Pseudomonadati</taxon>
        <taxon>Bacteroidota</taxon>
        <taxon>Flavobacteriia</taxon>
        <taxon>Flavobacteriales</taxon>
        <taxon>Flavobacteriaceae</taxon>
        <taxon>Flagellimonas</taxon>
    </lineage>
</organism>
<keyword evidence="9" id="KW-1185">Reference proteome</keyword>
<dbReference type="Pfam" id="PF04542">
    <property type="entry name" value="Sigma70_r2"/>
    <property type="match status" value="1"/>
</dbReference>
<dbReference type="InterPro" id="IPR039425">
    <property type="entry name" value="RNA_pol_sigma-70-like"/>
</dbReference>
<evidence type="ECO:0000313" key="9">
    <source>
        <dbReference type="Proteomes" id="UP000261828"/>
    </source>
</evidence>
<protein>
    <submittedName>
        <fullName evidence="8">RNA polymerase sigma factor</fullName>
    </submittedName>
</protein>
<dbReference type="RefSeq" id="WP_116184390.1">
    <property type="nucleotide sequence ID" value="NZ_QTJX01000002.1"/>
</dbReference>
<evidence type="ECO:0000259" key="7">
    <source>
        <dbReference type="Pfam" id="PF08281"/>
    </source>
</evidence>
<gene>
    <name evidence="8" type="ORF">DX873_10465</name>
</gene>
<dbReference type="GO" id="GO:0003677">
    <property type="term" value="F:DNA binding"/>
    <property type="evidence" value="ECO:0007669"/>
    <property type="project" value="UniProtKB-KW"/>
</dbReference>
<dbReference type="PANTHER" id="PTHR43133:SF8">
    <property type="entry name" value="RNA POLYMERASE SIGMA FACTOR HI_1459-RELATED"/>
    <property type="match status" value="1"/>
</dbReference>
<dbReference type="Gene3D" id="1.10.1740.10">
    <property type="match status" value="1"/>
</dbReference>
<keyword evidence="2" id="KW-0805">Transcription regulation</keyword>
<comment type="similarity">
    <text evidence="1">Belongs to the sigma-70 factor family. ECF subfamily.</text>
</comment>
<dbReference type="InterPro" id="IPR036388">
    <property type="entry name" value="WH-like_DNA-bd_sf"/>
</dbReference>
<name>A0A371JQJ2_9FLAO</name>
<accession>A0A371JQJ2</accession>
<evidence type="ECO:0000256" key="2">
    <source>
        <dbReference type="ARBA" id="ARBA00023015"/>
    </source>
</evidence>
<feature type="domain" description="RNA polymerase sigma-70 region 2" evidence="6">
    <location>
        <begin position="19"/>
        <end position="80"/>
    </location>
</feature>
<sequence length="181" mass="21154">MQINQSIQQLEPQNWVCNHKRYLHNVAFKKLPQDLVEDIVQETFLAALKSAHRFKGNSTERVWLTSILKFKIADHYRSASKMKNYPKDNLEAALSSPKNKSSWSEYTYDPIFESINGDDLKLVLNSAMGILSPREQEIIKLKEDGYNTEAICEKLQISRSHCWVLLHRARKKLQQHLSKNW</sequence>
<dbReference type="Gene3D" id="1.10.10.10">
    <property type="entry name" value="Winged helix-like DNA-binding domain superfamily/Winged helix DNA-binding domain"/>
    <property type="match status" value="1"/>
</dbReference>
<dbReference type="NCBIfam" id="TIGR02937">
    <property type="entry name" value="sigma70-ECF"/>
    <property type="match status" value="1"/>
</dbReference>
<feature type="domain" description="RNA polymerase sigma factor 70 region 4 type 2" evidence="7">
    <location>
        <begin position="125"/>
        <end position="173"/>
    </location>
</feature>
<evidence type="ECO:0000256" key="4">
    <source>
        <dbReference type="ARBA" id="ARBA00023125"/>
    </source>
</evidence>
<comment type="caution">
    <text evidence="8">The sequence shown here is derived from an EMBL/GenBank/DDBJ whole genome shotgun (WGS) entry which is preliminary data.</text>
</comment>
<dbReference type="PANTHER" id="PTHR43133">
    <property type="entry name" value="RNA POLYMERASE ECF-TYPE SIGMA FACTO"/>
    <property type="match status" value="1"/>
</dbReference>
<evidence type="ECO:0000313" key="8">
    <source>
        <dbReference type="EMBL" id="RDY59777.1"/>
    </source>
</evidence>
<evidence type="ECO:0000256" key="5">
    <source>
        <dbReference type="ARBA" id="ARBA00023163"/>
    </source>
</evidence>
<dbReference type="EMBL" id="QTJX01000002">
    <property type="protein sequence ID" value="RDY59777.1"/>
    <property type="molecule type" value="Genomic_DNA"/>
</dbReference>
<dbReference type="Proteomes" id="UP000261828">
    <property type="component" value="Unassembled WGS sequence"/>
</dbReference>